<dbReference type="Proteomes" id="UP000796761">
    <property type="component" value="Unassembled WGS sequence"/>
</dbReference>
<feature type="non-terminal residue" evidence="7">
    <location>
        <position position="207"/>
    </location>
</feature>
<dbReference type="Gene3D" id="1.10.20.10">
    <property type="entry name" value="Histone, subunit A"/>
    <property type="match status" value="1"/>
</dbReference>
<evidence type="ECO:0000256" key="5">
    <source>
        <dbReference type="ARBA" id="ARBA00023242"/>
    </source>
</evidence>
<comment type="subcellular location">
    <subcellularLocation>
        <location evidence="1">Nucleus</location>
    </subcellularLocation>
</comment>
<evidence type="ECO:0008006" key="9">
    <source>
        <dbReference type="Google" id="ProtNLM"/>
    </source>
</evidence>
<evidence type="ECO:0000256" key="1">
    <source>
        <dbReference type="ARBA" id="ARBA00004123"/>
    </source>
</evidence>
<keyword evidence="8" id="KW-1185">Reference proteome</keyword>
<dbReference type="AlphaFoldDB" id="A0A8K1D7U1"/>
<evidence type="ECO:0000313" key="7">
    <source>
        <dbReference type="EMBL" id="TRZ06702.1"/>
    </source>
</evidence>
<dbReference type="GO" id="GO:0016251">
    <property type="term" value="F:RNA polymerase II general transcription initiation factor activity"/>
    <property type="evidence" value="ECO:0007669"/>
    <property type="project" value="TreeGrafter"/>
</dbReference>
<dbReference type="InterPro" id="IPR051431">
    <property type="entry name" value="TFIID_subunit_9"/>
</dbReference>
<dbReference type="GO" id="GO:0005669">
    <property type="term" value="C:transcription factor TFIID complex"/>
    <property type="evidence" value="ECO:0007669"/>
    <property type="project" value="TreeGrafter"/>
</dbReference>
<dbReference type="GO" id="GO:0003713">
    <property type="term" value="F:transcription coactivator activity"/>
    <property type="evidence" value="ECO:0007669"/>
    <property type="project" value="TreeGrafter"/>
</dbReference>
<dbReference type="GO" id="GO:0000124">
    <property type="term" value="C:SAGA complex"/>
    <property type="evidence" value="ECO:0007669"/>
    <property type="project" value="TreeGrafter"/>
</dbReference>
<accession>A0A8K1D7U1</accession>
<reference evidence="7" key="1">
    <citation type="submission" date="2019-04" db="EMBL/GenBank/DDBJ databases">
        <title>Genome assembly of Zosterops borbonicus 15179.</title>
        <authorList>
            <person name="Leroy T."/>
            <person name="Anselmetti Y."/>
            <person name="Tilak M.-K."/>
            <person name="Nabholz B."/>
        </authorList>
    </citation>
    <scope>NUCLEOTIDE SEQUENCE</scope>
    <source>
        <strain evidence="7">HGM_15179</strain>
        <tissue evidence="7">Muscle</tissue>
    </source>
</reference>
<evidence type="ECO:0000256" key="4">
    <source>
        <dbReference type="ARBA" id="ARBA00023163"/>
    </source>
</evidence>
<dbReference type="OrthoDB" id="341924at2759"/>
<organism evidence="7 8">
    <name type="scientific">Zosterops borbonicus</name>
    <dbReference type="NCBI Taxonomy" id="364589"/>
    <lineage>
        <taxon>Eukaryota</taxon>
        <taxon>Metazoa</taxon>
        <taxon>Chordata</taxon>
        <taxon>Craniata</taxon>
        <taxon>Vertebrata</taxon>
        <taxon>Euteleostomi</taxon>
        <taxon>Archelosauria</taxon>
        <taxon>Archosauria</taxon>
        <taxon>Dinosauria</taxon>
        <taxon>Saurischia</taxon>
        <taxon>Theropoda</taxon>
        <taxon>Coelurosauria</taxon>
        <taxon>Aves</taxon>
        <taxon>Neognathae</taxon>
        <taxon>Neoaves</taxon>
        <taxon>Telluraves</taxon>
        <taxon>Australaves</taxon>
        <taxon>Passeriformes</taxon>
        <taxon>Sylvioidea</taxon>
        <taxon>Zosteropidae</taxon>
        <taxon>Zosterops</taxon>
    </lineage>
</organism>
<dbReference type="GO" id="GO:0051123">
    <property type="term" value="P:RNA polymerase II preinitiation complex assembly"/>
    <property type="evidence" value="ECO:0007669"/>
    <property type="project" value="TreeGrafter"/>
</dbReference>
<dbReference type="InterPro" id="IPR003162">
    <property type="entry name" value="TFIID-31"/>
</dbReference>
<dbReference type="GO" id="GO:0046982">
    <property type="term" value="F:protein heterodimerization activity"/>
    <property type="evidence" value="ECO:0007669"/>
    <property type="project" value="InterPro"/>
</dbReference>
<dbReference type="Pfam" id="PF02291">
    <property type="entry name" value="TFIID-31kDa"/>
    <property type="match status" value="1"/>
</dbReference>
<comment type="caution">
    <text evidence="7">The sequence shown here is derived from an EMBL/GenBank/DDBJ whole genome shotgun (WGS) entry which is preliminary data.</text>
</comment>
<dbReference type="InterPro" id="IPR009072">
    <property type="entry name" value="Histone-fold"/>
</dbReference>
<keyword evidence="4" id="KW-0804">Transcription</keyword>
<feature type="region of interest" description="Disordered" evidence="6">
    <location>
        <begin position="184"/>
        <end position="207"/>
    </location>
</feature>
<gene>
    <name evidence="7" type="ORF">HGM15179_020405</name>
</gene>
<evidence type="ECO:0000256" key="3">
    <source>
        <dbReference type="ARBA" id="ARBA00023015"/>
    </source>
</evidence>
<dbReference type="PANTHER" id="PTHR48068:SF4">
    <property type="entry name" value="TATA-BOX BINDING PROTEIN ASSOCIATED FACTOR 9"/>
    <property type="match status" value="1"/>
</dbReference>
<protein>
    <recommendedName>
        <fullName evidence="9">TAF9 factor</fullName>
    </recommendedName>
</protein>
<dbReference type="PANTHER" id="PTHR48068">
    <property type="entry name" value="TAF9 RNA POLYMERASE II, TATA BOX-BINDING PROTEIN (TBP)-ASSOCIATED FACTOR"/>
    <property type="match status" value="1"/>
</dbReference>
<keyword evidence="5" id="KW-0539">Nucleus</keyword>
<name>A0A8K1D7U1_9PASS</name>
<proteinExistence type="inferred from homology"/>
<evidence type="ECO:0000313" key="8">
    <source>
        <dbReference type="Proteomes" id="UP000796761"/>
    </source>
</evidence>
<sequence>MEVAKMVYPKSAPKDAQVMAQILKDMGITEYEPHVINQMLEFAYIPAGHCPAEEPDAANADQALLGPMAATRQVLPDCPQLPPQIPAEEEEQSYQTFLQDHCFRKSTSPGLLPPSCSGTSSAQTVSLSAKVGAPVSLAGQHFTVQIPSLQPAGKSATPTTPMVQNVLINPSLISPKNILITTNMVPPSAADPNPLKRKHEDDDDYHA</sequence>
<keyword evidence="3" id="KW-0805">Transcription regulation</keyword>
<evidence type="ECO:0000256" key="2">
    <source>
        <dbReference type="ARBA" id="ARBA00007646"/>
    </source>
</evidence>
<comment type="similarity">
    <text evidence="2">Belongs to the TAF9 family.</text>
</comment>
<dbReference type="EMBL" id="SWJQ01002260">
    <property type="protein sequence ID" value="TRZ06702.1"/>
    <property type="molecule type" value="Genomic_DNA"/>
</dbReference>
<evidence type="ECO:0000256" key="6">
    <source>
        <dbReference type="SAM" id="MobiDB-lite"/>
    </source>
</evidence>